<dbReference type="Pfam" id="PF13416">
    <property type="entry name" value="SBP_bac_8"/>
    <property type="match status" value="1"/>
</dbReference>
<keyword evidence="3" id="KW-1185">Reference proteome</keyword>
<dbReference type="RefSeq" id="WP_268780528.1">
    <property type="nucleotide sequence ID" value="NZ_JAPRAT010000022.1"/>
</dbReference>
<gene>
    <name evidence="2" type="ORF">OWO01_11075</name>
</gene>
<name>A0A9J6REJ2_9BACI</name>
<proteinExistence type="predicted"/>
<dbReference type="PROSITE" id="PS51257">
    <property type="entry name" value="PROKAR_LIPOPROTEIN"/>
    <property type="match status" value="1"/>
</dbReference>
<organism evidence="2 3">
    <name type="scientific">Natronobacillus azotifigens</name>
    <dbReference type="NCBI Taxonomy" id="472978"/>
    <lineage>
        <taxon>Bacteria</taxon>
        <taxon>Bacillati</taxon>
        <taxon>Bacillota</taxon>
        <taxon>Bacilli</taxon>
        <taxon>Bacillales</taxon>
        <taxon>Bacillaceae</taxon>
        <taxon>Natronobacillus</taxon>
    </lineage>
</organism>
<feature type="chain" id="PRO_5039945721" evidence="1">
    <location>
        <begin position="23"/>
        <end position="426"/>
    </location>
</feature>
<protein>
    <submittedName>
        <fullName evidence="2">ABC transporter substrate-binding protein</fullName>
    </submittedName>
</protein>
<dbReference type="Proteomes" id="UP001084197">
    <property type="component" value="Unassembled WGS sequence"/>
</dbReference>
<dbReference type="InterPro" id="IPR050490">
    <property type="entry name" value="Bact_solute-bd_prot1"/>
</dbReference>
<dbReference type="InterPro" id="IPR006059">
    <property type="entry name" value="SBP"/>
</dbReference>
<keyword evidence="1" id="KW-0732">Signal</keyword>
<feature type="signal peptide" evidence="1">
    <location>
        <begin position="1"/>
        <end position="22"/>
    </location>
</feature>
<accession>A0A9J6REJ2</accession>
<dbReference type="PANTHER" id="PTHR43649">
    <property type="entry name" value="ARABINOSE-BINDING PROTEIN-RELATED"/>
    <property type="match status" value="1"/>
</dbReference>
<evidence type="ECO:0000313" key="2">
    <source>
        <dbReference type="EMBL" id="MCZ0703763.1"/>
    </source>
</evidence>
<evidence type="ECO:0000256" key="1">
    <source>
        <dbReference type="SAM" id="SignalP"/>
    </source>
</evidence>
<dbReference type="Gene3D" id="3.40.190.10">
    <property type="entry name" value="Periplasmic binding protein-like II"/>
    <property type="match status" value="1"/>
</dbReference>
<dbReference type="EMBL" id="JAPRAT010000022">
    <property type="protein sequence ID" value="MCZ0703763.1"/>
    <property type="molecule type" value="Genomic_DNA"/>
</dbReference>
<sequence length="426" mass="49169">MKKARYNTLFVVLLMLTGCVSSFTFSPYEKRIDTPAYSERDYSSPKAEQEELVIWTHDNFLDGSIENFQQYYPDVHFEVKIIDQVNVVEKYHESMIDGQTPDLFIIPDELLGSFSGIDGLEDLSNPLYYDQQFFGKRPSGLLENYYNAFGEMYAFPVLFFPYVTYYRSDILEQHGFPDDPEQLKDYLADLEQFIAMADILNENNHYVVDSPNMLIQTALRSSNFFTAEHEYLGQKGGFSDMIQAAIVLSERELAPLDLSIWTGEGLTALKEDQIVMFQMGSYGQDRLKDWVPEQSGKWRITSLPFDLAGIDATASSSVAIASTSENKQLAWTFVRHFANNMLEMHTDLEDDPFYDQENLAEFHWTIMEEEKLGIPSMLDHEVRIVWTEALYEFSNGEPVGQSRVNKVHRNVKSRIRYDQRGLQQGQ</sequence>
<dbReference type="SUPFAM" id="SSF53850">
    <property type="entry name" value="Periplasmic binding protein-like II"/>
    <property type="match status" value="1"/>
</dbReference>
<comment type="caution">
    <text evidence="2">The sequence shown here is derived from an EMBL/GenBank/DDBJ whole genome shotgun (WGS) entry which is preliminary data.</text>
</comment>
<dbReference type="AlphaFoldDB" id="A0A9J6REJ2"/>
<reference evidence="2" key="1">
    <citation type="submission" date="2022-11" db="EMBL/GenBank/DDBJ databases">
        <title>WGS of Natronobacillus azotifigens 24KS-1, an anaerobic diazotrophic haloalkaliphile from soda-rich habitats.</title>
        <authorList>
            <person name="Sorokin D.Y."/>
            <person name="Merkel A.Y."/>
        </authorList>
    </citation>
    <scope>NUCLEOTIDE SEQUENCE</scope>
    <source>
        <strain evidence="2">24KS-1</strain>
    </source>
</reference>
<dbReference type="PANTHER" id="PTHR43649:SF12">
    <property type="entry name" value="DIACETYLCHITOBIOSE BINDING PROTEIN DASA"/>
    <property type="match status" value="1"/>
</dbReference>
<evidence type="ECO:0000313" key="3">
    <source>
        <dbReference type="Proteomes" id="UP001084197"/>
    </source>
</evidence>